<dbReference type="GO" id="GO:0016020">
    <property type="term" value="C:membrane"/>
    <property type="evidence" value="ECO:0007669"/>
    <property type="project" value="UniProtKB-SubCell"/>
</dbReference>
<evidence type="ECO:0000259" key="6">
    <source>
        <dbReference type="Pfam" id="PF04932"/>
    </source>
</evidence>
<evidence type="ECO:0000256" key="1">
    <source>
        <dbReference type="ARBA" id="ARBA00004141"/>
    </source>
</evidence>
<keyword evidence="3 5" id="KW-1133">Transmembrane helix</keyword>
<keyword evidence="4 5" id="KW-0472">Membrane</keyword>
<dbReference type="OrthoDB" id="104748at2"/>
<name>A0A3M8DGZ1_9BACL</name>
<dbReference type="PANTHER" id="PTHR37422:SF17">
    <property type="entry name" value="O-ANTIGEN LIGASE"/>
    <property type="match status" value="1"/>
</dbReference>
<comment type="subcellular location">
    <subcellularLocation>
        <location evidence="1">Membrane</location>
        <topology evidence="1">Multi-pass membrane protein</topology>
    </subcellularLocation>
</comment>
<protein>
    <submittedName>
        <fullName evidence="7">O-antigen ligase domain-containing protein</fullName>
    </submittedName>
</protein>
<dbReference type="InterPro" id="IPR051533">
    <property type="entry name" value="WaaL-like"/>
</dbReference>
<feature type="transmembrane region" description="Helical" evidence="5">
    <location>
        <begin position="208"/>
        <end position="224"/>
    </location>
</feature>
<dbReference type="GO" id="GO:0016874">
    <property type="term" value="F:ligase activity"/>
    <property type="evidence" value="ECO:0007669"/>
    <property type="project" value="UniProtKB-KW"/>
</dbReference>
<comment type="caution">
    <text evidence="7">The sequence shown here is derived from an EMBL/GenBank/DDBJ whole genome shotgun (WGS) entry which is preliminary data.</text>
</comment>
<dbReference type="InterPro" id="IPR007016">
    <property type="entry name" value="O-antigen_ligase-rel_domated"/>
</dbReference>
<dbReference type="RefSeq" id="WP_122919068.1">
    <property type="nucleotide sequence ID" value="NZ_RHHQ01000012.1"/>
</dbReference>
<feature type="transmembrane region" description="Helical" evidence="5">
    <location>
        <begin position="231"/>
        <end position="251"/>
    </location>
</feature>
<feature type="domain" description="O-antigen ligase-related" evidence="6">
    <location>
        <begin position="192"/>
        <end position="332"/>
    </location>
</feature>
<evidence type="ECO:0000256" key="5">
    <source>
        <dbReference type="SAM" id="Phobius"/>
    </source>
</evidence>
<proteinExistence type="predicted"/>
<feature type="transmembrane region" description="Helical" evidence="5">
    <location>
        <begin position="160"/>
        <end position="178"/>
    </location>
</feature>
<feature type="transmembrane region" description="Helical" evidence="5">
    <location>
        <begin position="185"/>
        <end position="202"/>
    </location>
</feature>
<evidence type="ECO:0000256" key="4">
    <source>
        <dbReference type="ARBA" id="ARBA00023136"/>
    </source>
</evidence>
<evidence type="ECO:0000313" key="7">
    <source>
        <dbReference type="EMBL" id="RNB87370.1"/>
    </source>
</evidence>
<dbReference type="Proteomes" id="UP000271031">
    <property type="component" value="Unassembled WGS sequence"/>
</dbReference>
<dbReference type="EMBL" id="RHHQ01000012">
    <property type="protein sequence ID" value="RNB87370.1"/>
    <property type="molecule type" value="Genomic_DNA"/>
</dbReference>
<dbReference type="PANTHER" id="PTHR37422">
    <property type="entry name" value="TEICHURONIC ACID BIOSYNTHESIS PROTEIN TUAE"/>
    <property type="match status" value="1"/>
</dbReference>
<keyword evidence="8" id="KW-1185">Reference proteome</keyword>
<organism evidence="7 8">
    <name type="scientific">Brevibacillus fluminis</name>
    <dbReference type="NCBI Taxonomy" id="511487"/>
    <lineage>
        <taxon>Bacteria</taxon>
        <taxon>Bacillati</taxon>
        <taxon>Bacillota</taxon>
        <taxon>Bacilli</taxon>
        <taxon>Bacillales</taxon>
        <taxon>Paenibacillaceae</taxon>
        <taxon>Brevibacillus</taxon>
    </lineage>
</organism>
<evidence type="ECO:0000256" key="2">
    <source>
        <dbReference type="ARBA" id="ARBA00022692"/>
    </source>
</evidence>
<dbReference type="Pfam" id="PF04932">
    <property type="entry name" value="Wzy_C"/>
    <property type="match status" value="1"/>
</dbReference>
<feature type="transmembrane region" description="Helical" evidence="5">
    <location>
        <begin position="63"/>
        <end position="80"/>
    </location>
</feature>
<evidence type="ECO:0000256" key="3">
    <source>
        <dbReference type="ARBA" id="ARBA00022989"/>
    </source>
</evidence>
<feature type="transmembrane region" description="Helical" evidence="5">
    <location>
        <begin position="121"/>
        <end position="140"/>
    </location>
</feature>
<accession>A0A3M8DGZ1</accession>
<keyword evidence="7" id="KW-0436">Ligase</keyword>
<feature type="transmembrane region" description="Helical" evidence="5">
    <location>
        <begin position="323"/>
        <end position="341"/>
    </location>
</feature>
<reference evidence="7 8" key="1">
    <citation type="submission" date="2018-10" db="EMBL/GenBank/DDBJ databases">
        <title>Phylogenomics of Brevibacillus.</title>
        <authorList>
            <person name="Dunlap C."/>
        </authorList>
    </citation>
    <scope>NUCLEOTIDE SEQUENCE [LARGE SCALE GENOMIC DNA]</scope>
    <source>
        <strain evidence="7 8">JCM 15716</strain>
    </source>
</reference>
<keyword evidence="2 5" id="KW-0812">Transmembrane</keyword>
<gene>
    <name evidence="7" type="ORF">EDM56_17060</name>
</gene>
<evidence type="ECO:0000313" key="8">
    <source>
        <dbReference type="Proteomes" id="UP000271031"/>
    </source>
</evidence>
<feature type="transmembrane region" description="Helical" evidence="5">
    <location>
        <begin position="353"/>
        <end position="371"/>
    </location>
</feature>
<sequence length="392" mass="44193">MSKLTNWMDGKAIAFALFLFAGNLKADPRLAWLPIDFTLLFAFLTAVFVIREWIRDEGRFPRELFWVLLLFFSFAIPIFWTEFTPYAVEKVSRLFTLTLLVAVAPMFLFRTDGELRRLFNVLTILGLLMGIDSIITLFTNGRLEINPNLSTGITAFGSNTIALGRSAGLAFIWIAVLALEKRLKLLPSLGLLGILVVVLLGSGSRGPLLTAVASLILLGLLFYWKKQAYGWRFTGVLVILILVGAYSVTIAPETASQRIEAFLQGNFTHSEQMRMLAYARSWDMIVQTPLGIGWGGFVEHINLWFGATKQYPHNIFLETLLEGGWLVGLCLIIIPLLALFRIYRRATSMEARVLFALLFFFLTNAMVSGDINDNKEFFAFMALSLVYRERTL</sequence>
<feature type="transmembrane region" description="Helical" evidence="5">
    <location>
        <begin position="92"/>
        <end position="109"/>
    </location>
</feature>
<dbReference type="AlphaFoldDB" id="A0A3M8DGZ1"/>
<feature type="transmembrane region" description="Helical" evidence="5">
    <location>
        <begin position="36"/>
        <end position="54"/>
    </location>
</feature>